<evidence type="ECO:0000313" key="2">
    <source>
        <dbReference type="Proteomes" id="UP000323144"/>
    </source>
</evidence>
<sequence length="128" mass="15661">MKRIDELNDKGQEILEFLEKKPKPKKCKIKFEDILLEISYRFLKEQEFSKKRLGEFRNKKKFNEFKEYLKNYLVKDSEILNDIIVKNCYGNALIITNNNYGYIEKTDYQTRYNRKTFADFLANIFIWF</sequence>
<accession>A0A5B9Y3Q6</accession>
<dbReference type="RefSeq" id="WP_166507704.1">
    <property type="nucleotide sequence ID" value="NZ_CP043026.1"/>
</dbReference>
<dbReference type="KEGG" id="schi:SCHIN_v1c01110"/>
<name>A0A5B9Y3Q6_9MOLU</name>
<gene>
    <name evidence="1" type="ORF">SCHIN_v1c01110</name>
</gene>
<dbReference type="AlphaFoldDB" id="A0A5B9Y3Q6"/>
<protein>
    <submittedName>
        <fullName evidence="1">Uncharacterized protein</fullName>
    </submittedName>
</protein>
<dbReference type="Proteomes" id="UP000323144">
    <property type="component" value="Chromosome"/>
</dbReference>
<proteinExistence type="predicted"/>
<dbReference type="EMBL" id="CP043026">
    <property type="protein sequence ID" value="QEH61309.1"/>
    <property type="molecule type" value="Genomic_DNA"/>
</dbReference>
<evidence type="ECO:0000313" key="1">
    <source>
        <dbReference type="EMBL" id="QEH61309.1"/>
    </source>
</evidence>
<reference evidence="1 2" key="1">
    <citation type="submission" date="2019-08" db="EMBL/GenBank/DDBJ databases">
        <title>Complete genome sequence of Spiroplasma chinense CCH (DSM 19755).</title>
        <authorList>
            <person name="Shen H.-Y."/>
            <person name="Lin Y.-C."/>
            <person name="Chou L."/>
            <person name="Kuo C.-H."/>
        </authorList>
    </citation>
    <scope>NUCLEOTIDE SEQUENCE [LARGE SCALE GENOMIC DNA]</scope>
    <source>
        <strain evidence="1 2">CCH</strain>
    </source>
</reference>
<organism evidence="1 2">
    <name type="scientific">Spiroplasma chinense</name>
    <dbReference type="NCBI Taxonomy" id="216932"/>
    <lineage>
        <taxon>Bacteria</taxon>
        <taxon>Bacillati</taxon>
        <taxon>Mycoplasmatota</taxon>
        <taxon>Mollicutes</taxon>
        <taxon>Entomoplasmatales</taxon>
        <taxon>Spiroplasmataceae</taxon>
        <taxon>Spiroplasma</taxon>
    </lineage>
</organism>
<keyword evidence="2" id="KW-1185">Reference proteome</keyword>